<evidence type="ECO:0000313" key="2">
    <source>
        <dbReference type="Proteomes" id="UP000007735"/>
    </source>
</evidence>
<dbReference type="EMBL" id="HE616890">
    <property type="protein sequence ID" value="CCE95149.1"/>
    <property type="molecule type" value="Genomic_DNA"/>
</dbReference>
<accession>G9A259</accession>
<dbReference type="KEGG" id="sfh:SFHH103_00650"/>
<reference evidence="1 2" key="1">
    <citation type="journal article" date="2012" name="J. Bacteriol.">
        <title>Genome sequence of the soybean symbiont Sinorhizobium fredii HH103.</title>
        <authorList>
            <person name="Weidner S."/>
            <person name="Becker A."/>
            <person name="Bonilla I."/>
            <person name="Jaenicke S."/>
            <person name="Lloret J."/>
            <person name="Margaret I."/>
            <person name="Puhler A."/>
            <person name="Ruiz-Sainz J.E."/>
            <person name="Schneiker-Bekel S."/>
            <person name="Szczepanowski R."/>
            <person name="Vinardell J.M."/>
            <person name="Zehner S."/>
            <person name="Gottfert M."/>
        </authorList>
    </citation>
    <scope>NUCLEOTIDE SEQUENCE [LARGE SCALE GENOMIC DNA]</scope>
    <source>
        <strain evidence="1 2">HH103</strain>
    </source>
</reference>
<proteinExistence type="predicted"/>
<dbReference type="eggNOG" id="ENOG5031H0T">
    <property type="taxonomic scope" value="Bacteria"/>
</dbReference>
<evidence type="ECO:0000313" key="1">
    <source>
        <dbReference type="EMBL" id="CCE95149.1"/>
    </source>
</evidence>
<protein>
    <submittedName>
        <fullName evidence="1">Uncharacterized protein</fullName>
    </submittedName>
</protein>
<dbReference type="Proteomes" id="UP000007735">
    <property type="component" value="Chromosome"/>
</dbReference>
<sequence length="93" mass="10169">MRNFNALPRTVVSRCLRGGAAMPNGGPAMLKLFSILKLAATQHVDQAEASVAWSRDPLQHPDLARMAERELADLPFPGWPWPRTIASKACDCA</sequence>
<gene>
    <name evidence="1" type="ordered locus">SFHH103_00650</name>
</gene>
<dbReference type="HOGENOM" id="CLU_186129_0_0_5"/>
<dbReference type="AlphaFoldDB" id="G9A259"/>
<dbReference type="STRING" id="1117943.SFHH103_00650"/>
<organism evidence="1 2">
    <name type="scientific">Sinorhizobium fredii (strain HH103)</name>
    <dbReference type="NCBI Taxonomy" id="1117943"/>
    <lineage>
        <taxon>Bacteria</taxon>
        <taxon>Pseudomonadati</taxon>
        <taxon>Pseudomonadota</taxon>
        <taxon>Alphaproteobacteria</taxon>
        <taxon>Hyphomicrobiales</taxon>
        <taxon>Rhizobiaceae</taxon>
        <taxon>Sinorhizobium/Ensifer group</taxon>
        <taxon>Sinorhizobium</taxon>
    </lineage>
</organism>
<name>G9A259_SINF1</name>